<feature type="domain" description="Nudix hydrolase" evidence="1">
    <location>
        <begin position="14"/>
        <end position="151"/>
    </location>
</feature>
<dbReference type="Gene3D" id="3.90.79.10">
    <property type="entry name" value="Nucleoside Triphosphate Pyrophosphohydrolase"/>
    <property type="match status" value="1"/>
</dbReference>
<name>A0ABR9S6Z1_9BURK</name>
<evidence type="ECO:0000313" key="3">
    <source>
        <dbReference type="Proteomes" id="UP000806285"/>
    </source>
</evidence>
<comment type="caution">
    <text evidence="2">The sequence shown here is derived from an EMBL/GenBank/DDBJ whole genome shotgun (WGS) entry which is preliminary data.</text>
</comment>
<accession>A0ABR9S6Z1</accession>
<reference evidence="2 3" key="1">
    <citation type="submission" date="2020-10" db="EMBL/GenBank/DDBJ databases">
        <title>Ramlibacter sp. HM2 16S ribosomal RNA gene Genome sequencing and assembly.</title>
        <authorList>
            <person name="Kang M."/>
        </authorList>
    </citation>
    <scope>NUCLEOTIDE SEQUENCE [LARGE SCALE GENOMIC DNA]</scope>
    <source>
        <strain evidence="2 3">HM2</strain>
    </source>
</reference>
<dbReference type="InterPro" id="IPR036388">
    <property type="entry name" value="WH-like_DNA-bd_sf"/>
</dbReference>
<evidence type="ECO:0000259" key="1">
    <source>
        <dbReference type="PROSITE" id="PS51462"/>
    </source>
</evidence>
<dbReference type="RefSeq" id="WP_193677926.1">
    <property type="nucleotide sequence ID" value="NZ_JADDIV010000005.1"/>
</dbReference>
<protein>
    <submittedName>
        <fullName evidence="2">NUDIX hydrolase</fullName>
    </submittedName>
</protein>
<dbReference type="Pfam" id="PF00293">
    <property type="entry name" value="NUDIX"/>
    <property type="match status" value="1"/>
</dbReference>
<evidence type="ECO:0000313" key="2">
    <source>
        <dbReference type="EMBL" id="MBE7369291.1"/>
    </source>
</evidence>
<dbReference type="Pfam" id="PF21906">
    <property type="entry name" value="WHD_NrtR"/>
    <property type="match status" value="1"/>
</dbReference>
<dbReference type="PANTHER" id="PTHR43736">
    <property type="entry name" value="ADP-RIBOSE PYROPHOSPHATASE"/>
    <property type="match status" value="1"/>
</dbReference>
<dbReference type="Gene3D" id="1.10.10.10">
    <property type="entry name" value="Winged helix-like DNA-binding domain superfamily/Winged helix DNA-binding domain"/>
    <property type="match status" value="1"/>
</dbReference>
<dbReference type="InterPro" id="IPR054105">
    <property type="entry name" value="WHD_NrtR"/>
</dbReference>
<dbReference type="GO" id="GO:0016787">
    <property type="term" value="F:hydrolase activity"/>
    <property type="evidence" value="ECO:0007669"/>
    <property type="project" value="UniProtKB-KW"/>
</dbReference>
<dbReference type="CDD" id="cd18873">
    <property type="entry name" value="NUDIX_NadM_like"/>
    <property type="match status" value="1"/>
</dbReference>
<dbReference type="SUPFAM" id="SSF46785">
    <property type="entry name" value="Winged helix' DNA-binding domain"/>
    <property type="match status" value="1"/>
</dbReference>
<dbReference type="Proteomes" id="UP000806285">
    <property type="component" value="Unassembled WGS sequence"/>
</dbReference>
<dbReference type="InterPro" id="IPR000086">
    <property type="entry name" value="NUDIX_hydrolase_dom"/>
</dbReference>
<dbReference type="InterPro" id="IPR015797">
    <property type="entry name" value="NUDIX_hydrolase-like_dom_sf"/>
</dbReference>
<sequence length="237" mass="26124">MKKDPDRAKLAFERPLVSVDVAIFSVLEGELRVLLARRPEGEGEPHPGRWSLPGGFVDVHRDASLQACALRKLKEKTGVASPYLEQLGSWGDAKRDPRGWSSTHAYFALIPAPAPAEAGTAVAEWVQADEAVRRRLAFDHGEILAAAVERLRGKVEYTSLPAFLLPEPFTLPELQHAYEIVLARPLDKSAFRKRMLDAGFLEDAGPVSGASGRTAMGYRVRERARPAVFPRTFRSGE</sequence>
<keyword evidence="2" id="KW-0378">Hydrolase</keyword>
<gene>
    <name evidence="2" type="ORF">IM787_17135</name>
</gene>
<proteinExistence type="predicted"/>
<dbReference type="PANTHER" id="PTHR43736:SF4">
    <property type="entry name" value="SLR1690 PROTEIN"/>
    <property type="match status" value="1"/>
</dbReference>
<dbReference type="SUPFAM" id="SSF55811">
    <property type="entry name" value="Nudix"/>
    <property type="match status" value="1"/>
</dbReference>
<keyword evidence="3" id="KW-1185">Reference proteome</keyword>
<dbReference type="PROSITE" id="PS51462">
    <property type="entry name" value="NUDIX"/>
    <property type="match status" value="1"/>
</dbReference>
<dbReference type="InterPro" id="IPR036390">
    <property type="entry name" value="WH_DNA-bd_sf"/>
</dbReference>
<organism evidence="2 3">
    <name type="scientific">Ramlibacter pallidus</name>
    <dbReference type="NCBI Taxonomy" id="2780087"/>
    <lineage>
        <taxon>Bacteria</taxon>
        <taxon>Pseudomonadati</taxon>
        <taxon>Pseudomonadota</taxon>
        <taxon>Betaproteobacteria</taxon>
        <taxon>Burkholderiales</taxon>
        <taxon>Comamonadaceae</taxon>
        <taxon>Ramlibacter</taxon>
    </lineage>
</organism>
<dbReference type="EMBL" id="JADDIV010000005">
    <property type="protein sequence ID" value="MBE7369291.1"/>
    <property type="molecule type" value="Genomic_DNA"/>
</dbReference>